<feature type="binding site" evidence="7">
    <location>
        <position position="134"/>
    </location>
    <ligand>
        <name>[2Fe-2S] cluster</name>
        <dbReference type="ChEBI" id="CHEBI:190135"/>
    </ligand>
</feature>
<dbReference type="PANTHER" id="PTHR43342">
    <property type="entry name" value="NADH-QUINONE OXIDOREDUCTASE, E SUBUNIT"/>
    <property type="match status" value="1"/>
</dbReference>
<dbReference type="GO" id="GO:0016491">
    <property type="term" value="F:oxidoreductase activity"/>
    <property type="evidence" value="ECO:0007669"/>
    <property type="project" value="InterPro"/>
</dbReference>
<feature type="binding site" evidence="7">
    <location>
        <position position="130"/>
    </location>
    <ligand>
        <name>[2Fe-2S] cluster</name>
        <dbReference type="ChEBI" id="CHEBI:190135"/>
    </ligand>
</feature>
<proteinExistence type="inferred from homology"/>
<keyword evidence="9" id="KW-1185">Reference proteome</keyword>
<evidence type="ECO:0000256" key="3">
    <source>
        <dbReference type="ARBA" id="ARBA00022723"/>
    </source>
</evidence>
<dbReference type="InterPro" id="IPR041921">
    <property type="entry name" value="NuoE_N"/>
</dbReference>
<dbReference type="InterPro" id="IPR036249">
    <property type="entry name" value="Thioredoxin-like_sf"/>
</dbReference>
<evidence type="ECO:0000256" key="1">
    <source>
        <dbReference type="ARBA" id="ARBA00010643"/>
    </source>
</evidence>
<keyword evidence="5 7" id="KW-0411">Iron-sulfur</keyword>
<evidence type="ECO:0000256" key="2">
    <source>
        <dbReference type="ARBA" id="ARBA00022714"/>
    </source>
</evidence>
<dbReference type="InterPro" id="IPR002023">
    <property type="entry name" value="NuoE-like"/>
</dbReference>
<comment type="cofactor">
    <cofactor evidence="6">
        <name>[2Fe-2S] cluster</name>
        <dbReference type="ChEBI" id="CHEBI:190135"/>
    </cofactor>
</comment>
<sequence length="165" mass="17270">MGPSCTPAEASASSPDAIVRQLCDRHAGQPGALLPLLHDVQHALGHIPAHTVALIAQALSLSRAEVHGVITFYPDFRSEPGARHRLQICRAEACQAMGGEALAAHALSRLGCDFHGQTADGAYALEPAYCLGLCAQSPALMLDGRPYARMTPARLDGLIDGQGQA</sequence>
<dbReference type="AlphaFoldDB" id="A0A261VC90"/>
<dbReference type="Proteomes" id="UP000216429">
    <property type="component" value="Unassembled WGS sequence"/>
</dbReference>
<evidence type="ECO:0000256" key="5">
    <source>
        <dbReference type="ARBA" id="ARBA00023014"/>
    </source>
</evidence>
<comment type="caution">
    <text evidence="8">The sequence shown here is derived from an EMBL/GenBank/DDBJ whole genome shotgun (WGS) entry which is preliminary data.</text>
</comment>
<feature type="binding site" evidence="7">
    <location>
        <position position="94"/>
    </location>
    <ligand>
        <name>[2Fe-2S] cluster</name>
        <dbReference type="ChEBI" id="CHEBI:190135"/>
    </ligand>
</feature>
<evidence type="ECO:0000313" key="9">
    <source>
        <dbReference type="Proteomes" id="UP000216429"/>
    </source>
</evidence>
<dbReference type="InterPro" id="IPR028431">
    <property type="entry name" value="NADP_DH_HndA-like"/>
</dbReference>
<keyword evidence="4 7" id="KW-0408">Iron</keyword>
<feature type="binding site" evidence="7">
    <location>
        <position position="89"/>
    </location>
    <ligand>
        <name>[2Fe-2S] cluster</name>
        <dbReference type="ChEBI" id="CHEBI:190135"/>
    </ligand>
</feature>
<name>A0A261VC90_9BORD</name>
<dbReference type="NCBIfam" id="NF004638">
    <property type="entry name" value="PRK05988.1"/>
    <property type="match status" value="1"/>
</dbReference>
<dbReference type="PIRSF" id="PIRSF000216">
    <property type="entry name" value="NADH_DH_24kDa"/>
    <property type="match status" value="1"/>
</dbReference>
<evidence type="ECO:0000256" key="4">
    <source>
        <dbReference type="ARBA" id="ARBA00023004"/>
    </source>
</evidence>
<dbReference type="GO" id="GO:0046872">
    <property type="term" value="F:metal ion binding"/>
    <property type="evidence" value="ECO:0007669"/>
    <property type="project" value="UniProtKB-KW"/>
</dbReference>
<dbReference type="Gene3D" id="1.10.10.1590">
    <property type="entry name" value="NADH-quinone oxidoreductase subunit E"/>
    <property type="match status" value="1"/>
</dbReference>
<evidence type="ECO:0000313" key="8">
    <source>
        <dbReference type="EMBL" id="OZI71190.1"/>
    </source>
</evidence>
<protein>
    <submittedName>
        <fullName evidence="8">Formate dehydrogenase subunit gamma</fullName>
    </submittedName>
</protein>
<comment type="similarity">
    <text evidence="1">Belongs to the complex I 24 kDa subunit family.</text>
</comment>
<dbReference type="SUPFAM" id="SSF52833">
    <property type="entry name" value="Thioredoxin-like"/>
    <property type="match status" value="1"/>
</dbReference>
<comment type="cofactor">
    <cofactor evidence="7">
        <name>[2Fe-2S] cluster</name>
        <dbReference type="ChEBI" id="CHEBI:190135"/>
    </cofactor>
    <text evidence="7">Binds 1 [2Fe-2S] cluster.</text>
</comment>
<organism evidence="8 9">
    <name type="scientific">Bordetella genomosp. 12</name>
    <dbReference type="NCBI Taxonomy" id="463035"/>
    <lineage>
        <taxon>Bacteria</taxon>
        <taxon>Pseudomonadati</taxon>
        <taxon>Pseudomonadota</taxon>
        <taxon>Betaproteobacteria</taxon>
        <taxon>Burkholderiales</taxon>
        <taxon>Alcaligenaceae</taxon>
        <taxon>Bordetella</taxon>
    </lineage>
</organism>
<gene>
    <name evidence="8" type="ORF">CAL22_15130</name>
</gene>
<dbReference type="Gene3D" id="3.40.30.10">
    <property type="entry name" value="Glutaredoxin"/>
    <property type="match status" value="1"/>
</dbReference>
<evidence type="ECO:0000256" key="7">
    <source>
        <dbReference type="PIRSR" id="PIRSR000216-1"/>
    </source>
</evidence>
<keyword evidence="2 7" id="KW-0001">2Fe-2S</keyword>
<dbReference type="PANTHER" id="PTHR43342:SF1">
    <property type="entry name" value="BIFURCATING [FEFE] HYDROGENASE GAMMA SUBUNIT"/>
    <property type="match status" value="1"/>
</dbReference>
<dbReference type="RefSeq" id="WP_094814627.1">
    <property type="nucleotide sequence ID" value="NZ_NEVU01000003.1"/>
</dbReference>
<dbReference type="CDD" id="cd03081">
    <property type="entry name" value="TRX_Fd_NuoE_FDH_gamma"/>
    <property type="match status" value="1"/>
</dbReference>
<dbReference type="OrthoDB" id="9807941at2"/>
<dbReference type="Pfam" id="PF01257">
    <property type="entry name" value="2Fe-2S_thioredx"/>
    <property type="match status" value="1"/>
</dbReference>
<reference evidence="9" key="1">
    <citation type="submission" date="2017-05" db="EMBL/GenBank/DDBJ databases">
        <title>Complete and WGS of Bordetella genogroups.</title>
        <authorList>
            <person name="Spilker T."/>
            <person name="Lipuma J."/>
        </authorList>
    </citation>
    <scope>NUCLEOTIDE SEQUENCE [LARGE SCALE GENOMIC DNA]</scope>
    <source>
        <strain evidence="9">AU6712</strain>
    </source>
</reference>
<keyword evidence="3 7" id="KW-0479">Metal-binding</keyword>
<dbReference type="GO" id="GO:0051537">
    <property type="term" value="F:2 iron, 2 sulfur cluster binding"/>
    <property type="evidence" value="ECO:0007669"/>
    <property type="project" value="UniProtKB-KW"/>
</dbReference>
<accession>A0A261VC90</accession>
<dbReference type="EMBL" id="NEVU01000003">
    <property type="protein sequence ID" value="OZI71190.1"/>
    <property type="molecule type" value="Genomic_DNA"/>
</dbReference>
<evidence type="ECO:0000256" key="6">
    <source>
        <dbReference type="ARBA" id="ARBA00034078"/>
    </source>
</evidence>